<proteinExistence type="predicted"/>
<dbReference type="EMBL" id="KV748246">
    <property type="protein sequence ID" value="OCK88231.1"/>
    <property type="molecule type" value="Genomic_DNA"/>
</dbReference>
<name>A0ACC8EQ09_9PEZI</name>
<protein>
    <submittedName>
        <fullName evidence="1">Uncharacterized protein</fullName>
    </submittedName>
</protein>
<dbReference type="Proteomes" id="UP000250078">
    <property type="component" value="Unassembled WGS sequence"/>
</dbReference>
<sequence>MESAECGDITTYGNKAGLDLLEERQEMKEMMKRMEGWMVSKDAESKRLEDRMADKDAQSKRFEDRMANKDIQIKRLEDQMAKKDTQIANHQARITESRAQITSLQNHVQSLTADAGDITILGIDLSMSIAEMSGRTLLRKYVPELGRIIKKPMRVMWLSMHSFVPCAVKASNRYGPCANTKTSTRVSTIESIL</sequence>
<accession>A0ACC8EQ09</accession>
<reference evidence="1 2" key="1">
    <citation type="journal article" date="2016" name="Nat. Commun.">
        <title>Ectomycorrhizal ecology is imprinted in the genome of the dominant symbiotic fungus Cenococcum geophilum.</title>
        <authorList>
            <consortium name="DOE Joint Genome Institute"/>
            <person name="Peter M."/>
            <person name="Kohler A."/>
            <person name="Ohm R.A."/>
            <person name="Kuo A."/>
            <person name="Krutzmann J."/>
            <person name="Morin E."/>
            <person name="Arend M."/>
            <person name="Barry K.W."/>
            <person name="Binder M."/>
            <person name="Choi C."/>
            <person name="Clum A."/>
            <person name="Copeland A."/>
            <person name="Grisel N."/>
            <person name="Haridas S."/>
            <person name="Kipfer T."/>
            <person name="LaButti K."/>
            <person name="Lindquist E."/>
            <person name="Lipzen A."/>
            <person name="Maire R."/>
            <person name="Meier B."/>
            <person name="Mihaltcheva S."/>
            <person name="Molinier V."/>
            <person name="Murat C."/>
            <person name="Poggeler S."/>
            <person name="Quandt C.A."/>
            <person name="Sperisen C."/>
            <person name="Tritt A."/>
            <person name="Tisserant E."/>
            <person name="Crous P.W."/>
            <person name="Henrissat B."/>
            <person name="Nehls U."/>
            <person name="Egli S."/>
            <person name="Spatafora J.W."/>
            <person name="Grigoriev I.V."/>
            <person name="Martin F.M."/>
        </authorList>
    </citation>
    <scope>NUCLEOTIDE SEQUENCE [LARGE SCALE GENOMIC DNA]</scope>
    <source>
        <strain evidence="1 2">1.58</strain>
    </source>
</reference>
<evidence type="ECO:0000313" key="2">
    <source>
        <dbReference type="Proteomes" id="UP000250078"/>
    </source>
</evidence>
<organism evidence="1 2">
    <name type="scientific">Cenococcum geophilum 1.58</name>
    <dbReference type="NCBI Taxonomy" id="794803"/>
    <lineage>
        <taxon>Eukaryota</taxon>
        <taxon>Fungi</taxon>
        <taxon>Dikarya</taxon>
        <taxon>Ascomycota</taxon>
        <taxon>Pezizomycotina</taxon>
        <taxon>Dothideomycetes</taxon>
        <taxon>Pleosporomycetidae</taxon>
        <taxon>Gloniales</taxon>
        <taxon>Gloniaceae</taxon>
        <taxon>Cenococcum</taxon>
    </lineage>
</organism>
<evidence type="ECO:0000313" key="1">
    <source>
        <dbReference type="EMBL" id="OCK88231.1"/>
    </source>
</evidence>
<keyword evidence="2" id="KW-1185">Reference proteome</keyword>
<gene>
    <name evidence="1" type="ORF">K441DRAFT_669516</name>
</gene>